<dbReference type="SUPFAM" id="SSF52540">
    <property type="entry name" value="P-loop containing nucleoside triphosphate hydrolases"/>
    <property type="match status" value="1"/>
</dbReference>
<dbReference type="InterPro" id="IPR027417">
    <property type="entry name" value="P-loop_NTPase"/>
</dbReference>
<evidence type="ECO:0000256" key="7">
    <source>
        <dbReference type="SAM" id="MobiDB-lite"/>
    </source>
</evidence>
<dbReference type="InterPro" id="IPR050534">
    <property type="entry name" value="Coronavir_polyprotein_1ab"/>
</dbReference>
<name>A0A852V7U8_9ACTN</name>
<dbReference type="InterPro" id="IPR041677">
    <property type="entry name" value="DNA2/NAM7_AAA_11"/>
</dbReference>
<dbReference type="Gene3D" id="3.40.50.300">
    <property type="entry name" value="P-loop containing nucleotide triphosphate hydrolases"/>
    <property type="match status" value="3"/>
</dbReference>
<dbReference type="CDD" id="cd17934">
    <property type="entry name" value="DEXXQc_Upf1-like"/>
    <property type="match status" value="1"/>
</dbReference>
<evidence type="ECO:0000259" key="9">
    <source>
        <dbReference type="Pfam" id="PF13087"/>
    </source>
</evidence>
<dbReference type="Proteomes" id="UP000576393">
    <property type="component" value="Unassembled WGS sequence"/>
</dbReference>
<keyword evidence="6" id="KW-0175">Coiled coil</keyword>
<organism evidence="10 11">
    <name type="scientific">Streptosporangium sandarakinum</name>
    <dbReference type="NCBI Taxonomy" id="1260955"/>
    <lineage>
        <taxon>Bacteria</taxon>
        <taxon>Bacillati</taxon>
        <taxon>Actinomycetota</taxon>
        <taxon>Actinomycetes</taxon>
        <taxon>Streptosporangiales</taxon>
        <taxon>Streptosporangiaceae</taxon>
        <taxon>Streptosporangium</taxon>
    </lineage>
</organism>
<gene>
    <name evidence="10" type="ORF">HDA43_004336</name>
</gene>
<feature type="region of interest" description="Disordered" evidence="7">
    <location>
        <begin position="835"/>
        <end position="870"/>
    </location>
</feature>
<feature type="coiled-coil region" evidence="6">
    <location>
        <begin position="500"/>
        <end position="575"/>
    </location>
</feature>
<evidence type="ECO:0000256" key="1">
    <source>
        <dbReference type="ARBA" id="ARBA00007913"/>
    </source>
</evidence>
<dbReference type="EMBL" id="JACCCO010000002">
    <property type="protein sequence ID" value="NYF42135.1"/>
    <property type="molecule type" value="Genomic_DNA"/>
</dbReference>
<evidence type="ECO:0000256" key="4">
    <source>
        <dbReference type="ARBA" id="ARBA00022806"/>
    </source>
</evidence>
<dbReference type="AlphaFoldDB" id="A0A852V7U8"/>
<evidence type="ECO:0000313" key="11">
    <source>
        <dbReference type="Proteomes" id="UP000576393"/>
    </source>
</evidence>
<feature type="compositionally biased region" description="Basic and acidic residues" evidence="7">
    <location>
        <begin position="850"/>
        <end position="870"/>
    </location>
</feature>
<feature type="domain" description="DNA2/NAM7 helicase-like C-terminal" evidence="9">
    <location>
        <begin position="785"/>
        <end position="981"/>
    </location>
</feature>
<keyword evidence="5" id="KW-0067">ATP-binding</keyword>
<sequence length="1026" mass="111788">MTTVPVFLPGPVAVVPSEKVHASLAPRLHPGRLIQEMERLSRIGALPALLEEERKCLVVHVDTHVARLYLSRREDAYVLGSARPRGFGQEERLLRGSLLLGCSAGWRGFHRLRDVPQGMSAHWGLLRRAWSDVSRSAPERPSLPRHHTDHLDLMDRVIEAGRDIEVARQREAPPIHYRRMESAREERRSARGVYTFHLVRPAGLAAGTAVCLADQPDLRGRVRMVRGLEVVVRFESAVDYGRIPAQGALRVMPSERVFQAQADAVRALRLGEAVNRELLTWFVDRRFTRFDVDPRDRPRGALDPDGQLPAFRRALAVPDLLLILGPPGTGKTRTITEIAVACAARGERVLITSHTNRAVDNVLEQLPADVLAVRVGNEDAVTGRARALMVESHVAGLRERILTLTEGPASRLAPFAGNGGGGAAGGAAGGVTRGGGAAGHAGSVGHAGQAGHAGDVAGRWLAHLTDSVAETAAAERDERDLTARLGEALRRLEPALAERIAAARARLDAARVSAEELTAARDVWERRHAAARARAKSGLLAFLHRWLADRRLDRLRAVERRLAGAAGEAAAAEAAWRAERAEAERRVGAHPETARLAGDRDAARRRGREATSEAAKAAWSLRAMVANAAPAPGETLGPDLASDEDLPADPAGWEALRGEFERAVGMLRARAALLAEWRAQVGDAEEDLQRELVRYADVVAATCIGTATTKLLAELEFDLVIVDEAGQISTPNLLVPLVRGRRAVLVGDHRQLPPYLDEEVREWGESLEREGELPPAAAREVADLLRRSAFERLYGAMPAGHRVMLAVQRRMPREVGEFVSAAFYDGALRTDHDGASGDPVFSSPFAMIDTSDRPAGERREEPGGRGADGERRGYVNALEAEIVTRLLRVHARYYRDWAVIVPYRAQAERIRTELARVLGEGAEAADNVGTVDSFQGGERDLVVYAFTRSNPRGEVGFLRELRRLNVAVSRARRQLVLVGDTATLTAARDEGFRAVARRLAEHLGRTGDLRPSADVLACLARLEESS</sequence>
<feature type="domain" description="DNA2/NAM7 helicase helicase" evidence="8">
    <location>
        <begin position="306"/>
        <end position="398"/>
    </location>
</feature>
<reference evidence="10 11" key="1">
    <citation type="submission" date="2020-07" db="EMBL/GenBank/DDBJ databases">
        <title>Sequencing the genomes of 1000 actinobacteria strains.</title>
        <authorList>
            <person name="Klenk H.-P."/>
        </authorList>
    </citation>
    <scope>NUCLEOTIDE SEQUENCE [LARGE SCALE GENOMIC DNA]</scope>
    <source>
        <strain evidence="10 11">DSM 45763</strain>
    </source>
</reference>
<dbReference type="InterPro" id="IPR047187">
    <property type="entry name" value="SF1_C_Upf1"/>
</dbReference>
<protein>
    <recommendedName>
        <fullName evidence="12">AAA domain-containing protein</fullName>
    </recommendedName>
</protein>
<comment type="similarity">
    <text evidence="1">Belongs to the DNA2/NAM7 helicase family.</text>
</comment>
<dbReference type="GO" id="GO:0043139">
    <property type="term" value="F:5'-3' DNA helicase activity"/>
    <property type="evidence" value="ECO:0007669"/>
    <property type="project" value="TreeGrafter"/>
</dbReference>
<accession>A0A852V7U8</accession>
<evidence type="ECO:0000259" key="8">
    <source>
        <dbReference type="Pfam" id="PF13086"/>
    </source>
</evidence>
<dbReference type="Pfam" id="PF13086">
    <property type="entry name" value="AAA_11"/>
    <property type="match status" value="2"/>
</dbReference>
<dbReference type="PANTHER" id="PTHR43788">
    <property type="entry name" value="DNA2/NAM7 HELICASE FAMILY MEMBER"/>
    <property type="match status" value="1"/>
</dbReference>
<dbReference type="GO" id="GO:0005524">
    <property type="term" value="F:ATP binding"/>
    <property type="evidence" value="ECO:0007669"/>
    <property type="project" value="UniProtKB-KW"/>
</dbReference>
<keyword evidence="4" id="KW-0347">Helicase</keyword>
<keyword evidence="3" id="KW-0378">Hydrolase</keyword>
<dbReference type="Pfam" id="PF13087">
    <property type="entry name" value="AAA_12"/>
    <property type="match status" value="1"/>
</dbReference>
<keyword evidence="11" id="KW-1185">Reference proteome</keyword>
<comment type="caution">
    <text evidence="10">The sequence shown here is derived from an EMBL/GenBank/DDBJ whole genome shotgun (WGS) entry which is preliminary data.</text>
</comment>
<evidence type="ECO:0000256" key="2">
    <source>
        <dbReference type="ARBA" id="ARBA00022741"/>
    </source>
</evidence>
<dbReference type="GO" id="GO:0016787">
    <property type="term" value="F:hydrolase activity"/>
    <property type="evidence" value="ECO:0007669"/>
    <property type="project" value="UniProtKB-KW"/>
</dbReference>
<proteinExistence type="inferred from homology"/>
<dbReference type="CDD" id="cd18808">
    <property type="entry name" value="SF1_C_Upf1"/>
    <property type="match status" value="1"/>
</dbReference>
<evidence type="ECO:0000313" key="10">
    <source>
        <dbReference type="EMBL" id="NYF42135.1"/>
    </source>
</evidence>
<dbReference type="PANTHER" id="PTHR43788:SF8">
    <property type="entry name" value="DNA-BINDING PROTEIN SMUBP-2"/>
    <property type="match status" value="1"/>
</dbReference>
<evidence type="ECO:0008006" key="12">
    <source>
        <dbReference type="Google" id="ProtNLM"/>
    </source>
</evidence>
<keyword evidence="2" id="KW-0547">Nucleotide-binding</keyword>
<dbReference type="RefSeq" id="WP_218912346.1">
    <property type="nucleotide sequence ID" value="NZ_JACCCO010000002.1"/>
</dbReference>
<evidence type="ECO:0000256" key="6">
    <source>
        <dbReference type="SAM" id="Coils"/>
    </source>
</evidence>
<evidence type="ECO:0000256" key="3">
    <source>
        <dbReference type="ARBA" id="ARBA00022801"/>
    </source>
</evidence>
<evidence type="ECO:0000256" key="5">
    <source>
        <dbReference type="ARBA" id="ARBA00022840"/>
    </source>
</evidence>
<feature type="domain" description="DNA2/NAM7 helicase helicase" evidence="8">
    <location>
        <begin position="672"/>
        <end position="755"/>
    </location>
</feature>
<dbReference type="InterPro" id="IPR041679">
    <property type="entry name" value="DNA2/NAM7-like_C"/>
</dbReference>